<evidence type="ECO:0000313" key="1">
    <source>
        <dbReference type="EMBL" id="WZB88179.1"/>
    </source>
</evidence>
<keyword evidence="2" id="KW-1185">Reference proteome</keyword>
<dbReference type="InterPro" id="IPR007711">
    <property type="entry name" value="HigB-1"/>
</dbReference>
<organism evidence="1 2">
    <name type="scientific">Okeanomitos corallinicola TIOX110</name>
    <dbReference type="NCBI Taxonomy" id="3133117"/>
    <lineage>
        <taxon>Bacteria</taxon>
        <taxon>Bacillati</taxon>
        <taxon>Cyanobacteriota</taxon>
        <taxon>Cyanophyceae</taxon>
        <taxon>Nostocales</taxon>
        <taxon>Aphanizomenonaceae</taxon>
        <taxon>Okeanomitos</taxon>
    </lineage>
</organism>
<protein>
    <submittedName>
        <fullName evidence="1">Type II toxin-antitoxin system RelE/ParE family toxin</fullName>
    </submittedName>
</protein>
<reference evidence="1 2" key="1">
    <citation type="submission" date="2024-04" db="EMBL/GenBank/DDBJ databases">
        <title>Okeanomitos corallinicola gen. &amp; sp. nov. (Nostocales, Cyanobacteria), a new toxic marine heterocyst-forming cyanobacterium from a coral reef.</title>
        <authorList>
            <person name="Li H."/>
            <person name="Li R."/>
            <person name="Kang J."/>
            <person name="Hii K.S."/>
            <person name="Mohamed H.F."/>
            <person name="Xu X."/>
            <person name="Luo Z."/>
        </authorList>
    </citation>
    <scope>NUCLEOTIDE SEQUENCE [LARGE SCALE GENOMIC DNA]</scope>
    <source>
        <strain evidence="1 2">TIOX110</strain>
    </source>
</reference>
<dbReference type="PANTHER" id="PTHR40266:SF2">
    <property type="entry name" value="TOXIN HIGB-1"/>
    <property type="match status" value="1"/>
</dbReference>
<dbReference type="Pfam" id="PF05015">
    <property type="entry name" value="HigB-like_toxin"/>
    <property type="match status" value="1"/>
</dbReference>
<dbReference type="Proteomes" id="UP001483337">
    <property type="component" value="Chromosome"/>
</dbReference>
<dbReference type="InterPro" id="IPR035093">
    <property type="entry name" value="RelE/ParE_toxin_dom_sf"/>
</dbReference>
<dbReference type="SUPFAM" id="SSF143011">
    <property type="entry name" value="RelE-like"/>
    <property type="match status" value="1"/>
</dbReference>
<dbReference type="EMBL" id="CP150886">
    <property type="protein sequence ID" value="WZB88179.1"/>
    <property type="molecule type" value="Genomic_DNA"/>
</dbReference>
<proteinExistence type="predicted"/>
<gene>
    <name evidence="1" type="ORF">WJM97_00280</name>
</gene>
<dbReference type="Gene3D" id="3.30.2310.20">
    <property type="entry name" value="RelE-like"/>
    <property type="match status" value="1"/>
</dbReference>
<dbReference type="RefSeq" id="WP_353931088.1">
    <property type="nucleotide sequence ID" value="NZ_CP150886.1"/>
</dbReference>
<evidence type="ECO:0000313" key="2">
    <source>
        <dbReference type="Proteomes" id="UP001483337"/>
    </source>
</evidence>
<accession>A0ABZ2UT90</accession>
<dbReference type="PANTHER" id="PTHR40266">
    <property type="entry name" value="TOXIN HIGB-1"/>
    <property type="match status" value="1"/>
</dbReference>
<name>A0ABZ2UT90_9CYAN</name>
<sequence>MIVSFACKETEKIWQGVSSRKLPVDIQERALRKLRQLEASTNLDDLRIPPGNRLEALSGDRIGQYSIRITKQWRICFIWENGNAYNVETVDYH</sequence>